<gene>
    <name evidence="1" type="ORF">MRATA1EN22A_LOCUS14375</name>
</gene>
<accession>A0AC59Z5S1</accession>
<dbReference type="Proteomes" id="UP001162501">
    <property type="component" value="Chromosome 24"/>
</dbReference>
<dbReference type="EMBL" id="OX596108">
    <property type="protein sequence ID" value="CAN0252218.1"/>
    <property type="molecule type" value="Genomic_DNA"/>
</dbReference>
<reference evidence="1" key="2">
    <citation type="submission" date="2025-03" db="EMBL/GenBank/DDBJ databases">
        <authorList>
            <consortium name="ELIXIR-Norway"/>
            <consortium name="Elixir Norway"/>
        </authorList>
    </citation>
    <scope>NUCLEOTIDE SEQUENCE</scope>
</reference>
<name>A0AC59Z5S1_RANTA</name>
<evidence type="ECO:0000313" key="2">
    <source>
        <dbReference type="Proteomes" id="UP001162501"/>
    </source>
</evidence>
<proteinExistence type="predicted"/>
<evidence type="ECO:0000313" key="1">
    <source>
        <dbReference type="EMBL" id="CAN0252218.1"/>
    </source>
</evidence>
<reference evidence="1" key="1">
    <citation type="submission" date="2023-05" db="EMBL/GenBank/DDBJ databases">
        <authorList>
            <consortium name="ELIXIR-Norway"/>
        </authorList>
    </citation>
    <scope>NUCLEOTIDE SEQUENCE</scope>
</reference>
<protein>
    <submittedName>
        <fullName evidence="1">Uncharacterized protein</fullName>
    </submittedName>
</protein>
<sequence>MTVTVLMELEQRWGGTAVFVRMVVWEAVMLVSRSDGGTDDRVKRCDTPALPVSLRFLSCLCLNLAGSTWLTPAHDSSLRRHPLRLGSGSPDSPSQAAVQRREVGQASQSWVRNPALPPPSYVALCEGALRSWKASRRVLEEQQA</sequence>
<organism evidence="1 2">
    <name type="scientific">Rangifer tarandus platyrhynchus</name>
    <name type="common">Svalbard reindeer</name>
    <dbReference type="NCBI Taxonomy" id="3082113"/>
    <lineage>
        <taxon>Eukaryota</taxon>
        <taxon>Metazoa</taxon>
        <taxon>Chordata</taxon>
        <taxon>Craniata</taxon>
        <taxon>Vertebrata</taxon>
        <taxon>Euteleostomi</taxon>
        <taxon>Mammalia</taxon>
        <taxon>Eutheria</taxon>
        <taxon>Laurasiatheria</taxon>
        <taxon>Artiodactyla</taxon>
        <taxon>Ruminantia</taxon>
        <taxon>Pecora</taxon>
        <taxon>Cervidae</taxon>
        <taxon>Odocoileinae</taxon>
        <taxon>Rangifer</taxon>
    </lineage>
</organism>